<sequence>MSRIKWSKELILEKIQELESQGINLGGGSIQKTNRPLYSASCRFFGDWASACEEASVSIPLNPKVTTAEVLKVFEPPQEKQESQSNKVYEDFRIITPDYEEYTRKLAWRMIGTIGLAADPFSFIPEKAGVNVKVFNDWLRGDGQMGYDDMVTIGKHLRELAQ</sequence>
<name>A0A437SNT4_BACTU</name>
<gene>
    <name evidence="1" type="ORF">BM74_06815</name>
</gene>
<proteinExistence type="predicted"/>
<evidence type="ECO:0000313" key="1">
    <source>
        <dbReference type="EMBL" id="RVU64934.1"/>
    </source>
</evidence>
<comment type="caution">
    <text evidence="1">The sequence shown here is derived from an EMBL/GenBank/DDBJ whole genome shotgun (WGS) entry which is preliminary data.</text>
</comment>
<dbReference type="AlphaFoldDB" id="A0A437SNT4"/>
<organism evidence="1 2">
    <name type="scientific">Bacillus thuringiensis</name>
    <dbReference type="NCBI Taxonomy" id="1428"/>
    <lineage>
        <taxon>Bacteria</taxon>
        <taxon>Bacillati</taxon>
        <taxon>Bacillota</taxon>
        <taxon>Bacilli</taxon>
        <taxon>Bacillales</taxon>
        <taxon>Bacillaceae</taxon>
        <taxon>Bacillus</taxon>
        <taxon>Bacillus cereus group</taxon>
    </lineage>
</organism>
<protein>
    <submittedName>
        <fullName evidence="1">Uncharacterized protein</fullName>
    </submittedName>
</protein>
<evidence type="ECO:0000313" key="2">
    <source>
        <dbReference type="Proteomes" id="UP000286687"/>
    </source>
</evidence>
<dbReference type="Proteomes" id="UP000286687">
    <property type="component" value="Unassembled WGS sequence"/>
</dbReference>
<dbReference type="EMBL" id="LDER01000117">
    <property type="protein sequence ID" value="RVU64934.1"/>
    <property type="molecule type" value="Genomic_DNA"/>
</dbReference>
<reference evidence="1 2" key="1">
    <citation type="submission" date="2018-01" db="EMBL/GenBank/DDBJ databases">
        <title>Complete genome sequence of G25-42.</title>
        <authorList>
            <person name="Zheng Z."/>
            <person name="Sun M."/>
        </authorList>
    </citation>
    <scope>NUCLEOTIDE SEQUENCE [LARGE SCALE GENOMIC DNA]</scope>
    <source>
        <strain evidence="1 2">G25-42</strain>
    </source>
</reference>
<dbReference type="RefSeq" id="WP_127813212.1">
    <property type="nucleotide sequence ID" value="NZ_LDER01000117.1"/>
</dbReference>
<accession>A0A437SNT4</accession>